<evidence type="ECO:0000313" key="2">
    <source>
        <dbReference type="EMBL" id="CCK74026.1"/>
    </source>
</evidence>
<evidence type="ECO:0000313" key="4">
    <source>
        <dbReference type="Proteomes" id="UP000211060"/>
    </source>
</evidence>
<evidence type="ECO:0000313" key="3">
    <source>
        <dbReference type="Proteomes" id="UP000001467"/>
    </source>
</evidence>
<dbReference type="EMBL" id="HE858210">
    <property type="protein sequence ID" value="CCK74026.1"/>
    <property type="molecule type" value="Genomic_DNA"/>
</dbReference>
<sequence>MSNKDDIPARNRIREQITFRSREHAIIVGSYIHWWKNKDLDLNPSYQRPYVWTQKEQDEFLTTLITGFPCGIIAIAVDSEFNESHWVEVIDGKQRLTTIIKVYEGEIGIPMPDGSRLFWDDMQRHEQRAFENLSLPALGLDECNKKDRLEFFIKLNFAGVPQSQEHMKRVIEMYKATK</sequence>
<reference evidence="3 4" key="2">
    <citation type="journal article" date="2012" name="PLoS Genet.">
        <title>A Bacteriophage-Encoded J-Domain Protein Interacts with the DnaK/Hsp70 Chaperone and Stabilizes the Heat-Shock Factor ?(32) of Escherichia coli.</title>
        <authorList>
            <person name="Perrody E."/>
            <person name="Cirinesi A.M."/>
            <person name="Desplats C."/>
            <person name="Keppel F."/>
            <person name="Schwager F."/>
            <person name="Tranier S."/>
            <person name="Georgopoulos C."/>
            <person name="Genevaux P."/>
        </authorList>
    </citation>
    <scope>NUCLEOTIDE SEQUENCE [LARGE SCALE GENOMIC DNA]</scope>
    <source>
        <strain evidence="2">RB43-GVA</strain>
    </source>
</reference>
<feature type="domain" description="GmrSD restriction endonucleases N-terminal" evidence="1">
    <location>
        <begin position="41"/>
        <end position="151"/>
    </location>
</feature>
<accession>K8DV10</accession>
<dbReference type="OrthoDB" id="9963at10239"/>
<dbReference type="KEGG" id="vg:3416386"/>
<evidence type="ECO:0000259" key="1">
    <source>
        <dbReference type="Pfam" id="PF03235"/>
    </source>
</evidence>
<dbReference type="Proteomes" id="UP000211060">
    <property type="component" value="Segment"/>
</dbReference>
<name>K8DV10_9CAUD</name>
<dbReference type="PANTHER" id="PTHR39639:SF1">
    <property type="entry name" value="DUF262 DOMAIN-CONTAINING PROTEIN"/>
    <property type="match status" value="1"/>
</dbReference>
<dbReference type="RefSeq" id="YP_239158.1">
    <property type="nucleotide sequence ID" value="NC_007023.1"/>
</dbReference>
<dbReference type="Pfam" id="PF03235">
    <property type="entry name" value="GmrSD_N"/>
    <property type="match status" value="1"/>
</dbReference>
<dbReference type="InterPro" id="IPR004919">
    <property type="entry name" value="GmrSD_N"/>
</dbReference>
<reference evidence="2" key="1">
    <citation type="thesis" date="2012" institute="CNRS">
        <title>Hsp70 in life cycle of bacteriophages.</title>
        <authorList>
            <person name="Perrody E.P."/>
        </authorList>
    </citation>
    <scope>NUCLEOTIDE SEQUENCE</scope>
    <source>
        <strain evidence="2">RB43-GVA</strain>
    </source>
</reference>
<organism evidence="2 4">
    <name type="scientific">Pseudotevenvirus RB43</name>
    <dbReference type="NCBI Taxonomy" id="115991"/>
    <lineage>
        <taxon>Viruses</taxon>
        <taxon>Duplodnaviria</taxon>
        <taxon>Heunggongvirae</taxon>
        <taxon>Uroviricota</taxon>
        <taxon>Caudoviricetes</taxon>
        <taxon>Pantevenvirales</taxon>
        <taxon>Straboviridae</taxon>
        <taxon>Pseudotevenvirus</taxon>
    </lineage>
</organism>
<dbReference type="PANTHER" id="PTHR39639">
    <property type="entry name" value="CHROMOSOME 16, WHOLE GENOME SHOTGUN SEQUENCE"/>
    <property type="match status" value="1"/>
</dbReference>
<dbReference type="GeneID" id="3416386"/>
<dbReference type="Proteomes" id="UP000001467">
    <property type="component" value="Segment"/>
</dbReference>
<protein>
    <recommendedName>
        <fullName evidence="1">GmrSD restriction endonucleases N-terminal domain-containing protein</fullName>
    </recommendedName>
</protein>
<dbReference type="EMBL" id="HE981739">
    <property type="protein sequence ID" value="CCL97643.1"/>
    <property type="molecule type" value="Genomic_DNA"/>
</dbReference>
<proteinExistence type="predicted"/>